<dbReference type="PRINTS" id="PR00625">
    <property type="entry name" value="JDOMAIN"/>
</dbReference>
<feature type="domain" description="Myb-like" evidence="11">
    <location>
        <begin position="422"/>
        <end position="468"/>
    </location>
</feature>
<dbReference type="EMBL" id="JAHLQT010010116">
    <property type="protein sequence ID" value="KAG7173274.1"/>
    <property type="molecule type" value="Genomic_DNA"/>
</dbReference>
<evidence type="ECO:0000256" key="7">
    <source>
        <dbReference type="SAM" id="MobiDB-lite"/>
    </source>
</evidence>
<evidence type="ECO:0000256" key="4">
    <source>
        <dbReference type="ARBA" id="ARBA00022989"/>
    </source>
</evidence>
<keyword evidence="13" id="KW-1185">Reference proteome</keyword>
<evidence type="ECO:0000256" key="6">
    <source>
        <dbReference type="ARBA" id="ARBA00037847"/>
    </source>
</evidence>
<dbReference type="InterPro" id="IPR001005">
    <property type="entry name" value="SANT/Myb"/>
</dbReference>
<sequence length="543" mass="62671">MLVWCYITAVVVVLAPTVQCWDAEEMELFDVVEEVNQNFYEVLGISQDATLGEVKKAYRRLSLQLHPDKNDAPDAEEKFRQLVSIYDILRDEGQRARYNQVLVEGLPDWRSPIYYYRRARKMSMLEISVILTIVISITQYLMAWGSYIDRRHCLEESLMKKYKIKDRKKKKAEDLETISLMEAALGQIPKPSWWNILPVQLVRLVVFLVTGGPGLVRQILASIQEERERKLQEKKDEEEEERRRQEEEEKRREKKASRKEARKRVNVLPDFSNEDCLLEAVDGPESEGQRVKPVTPSVPVVTGGPWTDEDFCELARLMAKYGCTDKLNFKPSSFDKQYTITSSSDSSPNFRFPGGTVDRWERIADMMGRTVFEVTKMSSKVKARLMQRSSEVESEEIVPEVKVKVKTRAEKSDLSAGCDEMWNPIQQKALEKALKQNPKGTDQRWDKISRAVPDKTKEECMLRFKFLAEKIRKKKGEGSEKQDSEEPQEGRPQEETDVTLGGCDSKSLETKETGDKIQNLDHGFKEEDNCDRVSQLQGNESQD</sequence>
<gene>
    <name evidence="12" type="primary">Dnajc1-L</name>
    <name evidence="12" type="ORF">Hamer_G014599</name>
</gene>
<dbReference type="AlphaFoldDB" id="A0A8J5N551"/>
<feature type="compositionally biased region" description="Basic and acidic residues" evidence="7">
    <location>
        <begin position="506"/>
        <end position="531"/>
    </location>
</feature>
<feature type="compositionally biased region" description="Basic and acidic residues" evidence="7">
    <location>
        <begin position="473"/>
        <end position="494"/>
    </location>
</feature>
<dbReference type="PROSITE" id="PS50090">
    <property type="entry name" value="MYB_LIKE"/>
    <property type="match status" value="1"/>
</dbReference>
<dbReference type="Gene3D" id="1.10.287.110">
    <property type="entry name" value="DnaJ domain"/>
    <property type="match status" value="1"/>
</dbReference>
<dbReference type="PANTHER" id="PTHR44653">
    <property type="entry name" value="DNAJ HOMOLOG SUBFAMILY C MEMBER 1"/>
    <property type="match status" value="1"/>
</dbReference>
<comment type="subcellular location">
    <subcellularLocation>
        <location evidence="6">Endomembrane system</location>
        <topology evidence="6">Single-pass membrane protein</topology>
    </subcellularLocation>
    <subcellularLocation>
        <location evidence="1">Nucleus</location>
    </subcellularLocation>
</comment>
<organism evidence="12 13">
    <name type="scientific">Homarus americanus</name>
    <name type="common">American lobster</name>
    <dbReference type="NCBI Taxonomy" id="6706"/>
    <lineage>
        <taxon>Eukaryota</taxon>
        <taxon>Metazoa</taxon>
        <taxon>Ecdysozoa</taxon>
        <taxon>Arthropoda</taxon>
        <taxon>Crustacea</taxon>
        <taxon>Multicrustacea</taxon>
        <taxon>Malacostraca</taxon>
        <taxon>Eumalacostraca</taxon>
        <taxon>Eucarida</taxon>
        <taxon>Decapoda</taxon>
        <taxon>Pleocyemata</taxon>
        <taxon>Astacidea</taxon>
        <taxon>Nephropoidea</taxon>
        <taxon>Nephropidae</taxon>
        <taxon>Homarus</taxon>
    </lineage>
</organism>
<feature type="chain" id="PRO_5035184503" evidence="9">
    <location>
        <begin position="21"/>
        <end position="543"/>
    </location>
</feature>
<feature type="compositionally biased region" description="Basic and acidic residues" evidence="7">
    <location>
        <begin position="230"/>
        <end position="251"/>
    </location>
</feature>
<dbReference type="PANTHER" id="PTHR44653:SF2">
    <property type="entry name" value="DNAJ HOMOLOG SUBFAMILY C MEMBER 1"/>
    <property type="match status" value="1"/>
</dbReference>
<evidence type="ECO:0000313" key="13">
    <source>
        <dbReference type="Proteomes" id="UP000747542"/>
    </source>
</evidence>
<feature type="transmembrane region" description="Helical" evidence="8">
    <location>
        <begin position="127"/>
        <end position="147"/>
    </location>
</feature>
<name>A0A8J5N551_HOMAM</name>
<dbReference type="InterPro" id="IPR001623">
    <property type="entry name" value="DnaJ_domain"/>
</dbReference>
<accession>A0A8J5N551</accession>
<evidence type="ECO:0000313" key="12">
    <source>
        <dbReference type="EMBL" id="KAG7173274.1"/>
    </source>
</evidence>
<comment type="caution">
    <text evidence="12">The sequence shown here is derived from an EMBL/GenBank/DDBJ whole genome shotgun (WGS) entry which is preliminary data.</text>
</comment>
<dbReference type="Pfam" id="PF00226">
    <property type="entry name" value="DnaJ"/>
    <property type="match status" value="1"/>
</dbReference>
<evidence type="ECO:0000256" key="9">
    <source>
        <dbReference type="SAM" id="SignalP"/>
    </source>
</evidence>
<feature type="domain" description="J" evidence="10">
    <location>
        <begin position="38"/>
        <end position="102"/>
    </location>
</feature>
<dbReference type="Gene3D" id="1.10.10.60">
    <property type="entry name" value="Homeodomain-like"/>
    <property type="match status" value="2"/>
</dbReference>
<dbReference type="GO" id="GO:0005634">
    <property type="term" value="C:nucleus"/>
    <property type="evidence" value="ECO:0007669"/>
    <property type="project" value="UniProtKB-SubCell"/>
</dbReference>
<evidence type="ECO:0000259" key="11">
    <source>
        <dbReference type="PROSITE" id="PS50090"/>
    </source>
</evidence>
<dbReference type="CDD" id="cd06257">
    <property type="entry name" value="DnaJ"/>
    <property type="match status" value="1"/>
</dbReference>
<keyword evidence="4 8" id="KW-1133">Transmembrane helix</keyword>
<dbReference type="SUPFAM" id="SSF46689">
    <property type="entry name" value="Homeodomain-like"/>
    <property type="match status" value="1"/>
</dbReference>
<dbReference type="PROSITE" id="PS00636">
    <property type="entry name" value="DNAJ_1"/>
    <property type="match status" value="1"/>
</dbReference>
<evidence type="ECO:0000259" key="10">
    <source>
        <dbReference type="PROSITE" id="PS50076"/>
    </source>
</evidence>
<feature type="compositionally biased region" description="Polar residues" evidence="7">
    <location>
        <begin position="532"/>
        <end position="543"/>
    </location>
</feature>
<dbReference type="SMART" id="SM00717">
    <property type="entry name" value="SANT"/>
    <property type="match status" value="2"/>
</dbReference>
<dbReference type="SMART" id="SM00271">
    <property type="entry name" value="DnaJ"/>
    <property type="match status" value="1"/>
</dbReference>
<keyword evidence="2 8" id="KW-0812">Transmembrane</keyword>
<dbReference type="InterPro" id="IPR036869">
    <property type="entry name" value="J_dom_sf"/>
</dbReference>
<evidence type="ECO:0000256" key="3">
    <source>
        <dbReference type="ARBA" id="ARBA00022729"/>
    </source>
</evidence>
<dbReference type="InterPro" id="IPR052606">
    <property type="entry name" value="DnaJ_domain_protein"/>
</dbReference>
<keyword evidence="3 9" id="KW-0732">Signal</keyword>
<reference evidence="12" key="1">
    <citation type="journal article" date="2021" name="Sci. Adv.">
        <title>The American lobster genome reveals insights on longevity, neural, and immune adaptations.</title>
        <authorList>
            <person name="Polinski J.M."/>
            <person name="Zimin A.V."/>
            <person name="Clark K.F."/>
            <person name="Kohn A.B."/>
            <person name="Sadowski N."/>
            <person name="Timp W."/>
            <person name="Ptitsyn A."/>
            <person name="Khanna P."/>
            <person name="Romanova D.Y."/>
            <person name="Williams P."/>
            <person name="Greenwood S.J."/>
            <person name="Moroz L.L."/>
            <person name="Walt D.R."/>
            <person name="Bodnar A.G."/>
        </authorList>
    </citation>
    <scope>NUCLEOTIDE SEQUENCE</scope>
    <source>
        <strain evidence="12">GMGI-L3</strain>
    </source>
</reference>
<keyword evidence="5 8" id="KW-0472">Membrane</keyword>
<evidence type="ECO:0000256" key="2">
    <source>
        <dbReference type="ARBA" id="ARBA00022692"/>
    </source>
</evidence>
<evidence type="ECO:0000256" key="1">
    <source>
        <dbReference type="ARBA" id="ARBA00004123"/>
    </source>
</evidence>
<proteinExistence type="predicted"/>
<dbReference type="Proteomes" id="UP000747542">
    <property type="component" value="Unassembled WGS sequence"/>
</dbReference>
<feature type="region of interest" description="Disordered" evidence="7">
    <location>
        <begin position="230"/>
        <end position="259"/>
    </location>
</feature>
<dbReference type="GO" id="GO:0012505">
    <property type="term" value="C:endomembrane system"/>
    <property type="evidence" value="ECO:0007669"/>
    <property type="project" value="UniProtKB-SubCell"/>
</dbReference>
<evidence type="ECO:0000256" key="5">
    <source>
        <dbReference type="ARBA" id="ARBA00023136"/>
    </source>
</evidence>
<dbReference type="InterPro" id="IPR009057">
    <property type="entry name" value="Homeodomain-like_sf"/>
</dbReference>
<dbReference type="SUPFAM" id="SSF46565">
    <property type="entry name" value="Chaperone J-domain"/>
    <property type="match status" value="1"/>
</dbReference>
<dbReference type="InterPro" id="IPR018253">
    <property type="entry name" value="DnaJ_domain_CS"/>
</dbReference>
<feature type="signal peptide" evidence="9">
    <location>
        <begin position="1"/>
        <end position="20"/>
    </location>
</feature>
<protein>
    <submittedName>
        <fullName evidence="12">DnaJ subfamily C member 1-like</fullName>
    </submittedName>
</protein>
<dbReference type="PROSITE" id="PS50076">
    <property type="entry name" value="DNAJ_2"/>
    <property type="match status" value="1"/>
</dbReference>
<feature type="region of interest" description="Disordered" evidence="7">
    <location>
        <begin position="473"/>
        <end position="543"/>
    </location>
</feature>
<dbReference type="CDD" id="cd00167">
    <property type="entry name" value="SANT"/>
    <property type="match status" value="1"/>
</dbReference>
<evidence type="ECO:0000256" key="8">
    <source>
        <dbReference type="SAM" id="Phobius"/>
    </source>
</evidence>